<evidence type="ECO:0000256" key="11">
    <source>
        <dbReference type="ARBA" id="ARBA00022694"/>
    </source>
</evidence>
<sequence>MGSCSRSGRPPRRPSSCLPGGSAVTSDDLIIVGEVARAHGIEGQVRVVPVTDFPEHLLTLDHAVVVSGRTVSRVRVEHARPDGRWVLMKFSGIDSDGADPGVRGGASAARAVLPVPGGRSRGADPGGTGPRPGGRRAPDRQQRRLRGASPRGSGDLPPGRRQLHREDRPRRRRARRAPAGVVSVRIDVVTIFPGVFPGPLGVGTLGRARERGLVDLAVWDLREFSSDRHRTVDDIPYGGGAGMVMAPEPLVRAVEAIRAARTAGGHSESPAVVLTTPQGERLTQARARTLAARPHLIVVCGRYEGVDERVVEVLEAEEVSIGDYVLSGGELAAMVIIEAVARLVPGVVGDAESVARDSFSEGLLDHPSYTRPAVFRGRAVPEVLLSGHHEAIRRWRAREALRRTLLRRPDLIDEAALDAEARAFLTELRNRDG</sequence>
<dbReference type="Pfam" id="PF01782">
    <property type="entry name" value="RimM"/>
    <property type="match status" value="1"/>
</dbReference>
<dbReference type="EC" id="2.1.1.228" evidence="5 15"/>
<evidence type="ECO:0000256" key="4">
    <source>
        <dbReference type="ARBA" id="ARBA00011738"/>
    </source>
</evidence>
<dbReference type="Pfam" id="PF01746">
    <property type="entry name" value="tRNA_m1G_MT"/>
    <property type="match status" value="1"/>
</dbReference>
<evidence type="ECO:0000256" key="1">
    <source>
        <dbReference type="ARBA" id="ARBA00002634"/>
    </source>
</evidence>
<comment type="subcellular location">
    <subcellularLocation>
        <location evidence="2 15 16">Cytoplasm</location>
    </subcellularLocation>
</comment>
<dbReference type="InterPro" id="IPR029028">
    <property type="entry name" value="Alpha/beta_knot_MTases"/>
</dbReference>
<dbReference type="FunFam" id="1.10.1270.20:FF:000001">
    <property type="entry name" value="tRNA (guanine-N(1)-)-methyltransferase"/>
    <property type="match status" value="1"/>
</dbReference>
<keyword evidence="10 15" id="KW-0949">S-adenosyl-L-methionine</keyword>
<dbReference type="GO" id="GO:0002939">
    <property type="term" value="P:tRNA N1-guanine methylation"/>
    <property type="evidence" value="ECO:0007669"/>
    <property type="project" value="TreeGrafter"/>
</dbReference>
<evidence type="ECO:0000256" key="7">
    <source>
        <dbReference type="ARBA" id="ARBA00022490"/>
    </source>
</evidence>
<evidence type="ECO:0000256" key="10">
    <source>
        <dbReference type="ARBA" id="ARBA00022691"/>
    </source>
</evidence>
<evidence type="ECO:0000256" key="9">
    <source>
        <dbReference type="ARBA" id="ARBA00022679"/>
    </source>
</evidence>
<organism evidence="20 21">
    <name type="scientific">Candidatus Segetimicrobium genomatis</name>
    <dbReference type="NCBI Taxonomy" id="2569760"/>
    <lineage>
        <taxon>Bacteria</taxon>
        <taxon>Bacillati</taxon>
        <taxon>Candidatus Sysuimicrobiota</taxon>
        <taxon>Candidatus Sysuimicrobiia</taxon>
        <taxon>Candidatus Sysuimicrobiales</taxon>
        <taxon>Candidatus Segetimicrobiaceae</taxon>
        <taxon>Candidatus Segetimicrobium</taxon>
    </lineage>
</organism>
<dbReference type="EMBL" id="VBAO01000190">
    <property type="protein sequence ID" value="TMI80949.1"/>
    <property type="molecule type" value="Genomic_DNA"/>
</dbReference>
<comment type="function">
    <text evidence="1 15 16">Specifically methylates guanosine-37 in various tRNAs.</text>
</comment>
<feature type="binding site" evidence="15">
    <location>
        <begin position="321"/>
        <end position="326"/>
    </location>
    <ligand>
        <name>S-adenosyl-L-methionine</name>
        <dbReference type="ChEBI" id="CHEBI:59789"/>
    </ligand>
</feature>
<evidence type="ECO:0000256" key="17">
    <source>
        <dbReference type="SAM" id="MobiDB-lite"/>
    </source>
</evidence>
<keyword evidence="8 15" id="KW-0489">Methyltransferase</keyword>
<dbReference type="InterPro" id="IPR009000">
    <property type="entry name" value="Transl_B-barrel_sf"/>
</dbReference>
<dbReference type="NCBIfam" id="TIGR00088">
    <property type="entry name" value="trmD"/>
    <property type="match status" value="1"/>
</dbReference>
<comment type="similarity">
    <text evidence="3 15 16">Belongs to the RNA methyltransferase TrmD family.</text>
</comment>
<name>A0A537JBL6_9BACT</name>
<evidence type="ECO:0000256" key="16">
    <source>
        <dbReference type="RuleBase" id="RU003464"/>
    </source>
</evidence>
<accession>A0A537JBL6</accession>
<dbReference type="AlphaFoldDB" id="A0A537JBL6"/>
<comment type="catalytic activity">
    <reaction evidence="14 15 16">
        <text>guanosine(37) in tRNA + S-adenosyl-L-methionine = N(1)-methylguanosine(37) in tRNA + S-adenosyl-L-homocysteine + H(+)</text>
        <dbReference type="Rhea" id="RHEA:36899"/>
        <dbReference type="Rhea" id="RHEA-COMP:10145"/>
        <dbReference type="Rhea" id="RHEA-COMP:10147"/>
        <dbReference type="ChEBI" id="CHEBI:15378"/>
        <dbReference type="ChEBI" id="CHEBI:57856"/>
        <dbReference type="ChEBI" id="CHEBI:59789"/>
        <dbReference type="ChEBI" id="CHEBI:73542"/>
        <dbReference type="ChEBI" id="CHEBI:74269"/>
        <dbReference type="EC" id="2.1.1.228"/>
    </reaction>
</comment>
<feature type="region of interest" description="Disordered" evidence="17">
    <location>
        <begin position="1"/>
        <end position="20"/>
    </location>
</feature>
<evidence type="ECO:0000256" key="8">
    <source>
        <dbReference type="ARBA" id="ARBA00022603"/>
    </source>
</evidence>
<dbReference type="GO" id="GO:0005829">
    <property type="term" value="C:cytosol"/>
    <property type="evidence" value="ECO:0007669"/>
    <property type="project" value="TreeGrafter"/>
</dbReference>
<feature type="binding site" evidence="15">
    <location>
        <position position="301"/>
    </location>
    <ligand>
        <name>S-adenosyl-L-methionine</name>
        <dbReference type="ChEBI" id="CHEBI:59789"/>
    </ligand>
</feature>
<dbReference type="HAMAP" id="MF_00605">
    <property type="entry name" value="TrmD"/>
    <property type="match status" value="1"/>
</dbReference>
<dbReference type="InterPro" id="IPR002649">
    <property type="entry name" value="tRNA_m1G_MeTrfase_TrmD"/>
</dbReference>
<dbReference type="SUPFAM" id="SSF50447">
    <property type="entry name" value="Translation proteins"/>
    <property type="match status" value="1"/>
</dbReference>
<gene>
    <name evidence="15 20" type="primary">trmD</name>
    <name evidence="20" type="ORF">E6H04_07690</name>
</gene>
<feature type="domain" description="RimM N-terminal" evidence="19">
    <location>
        <begin position="32"/>
        <end position="95"/>
    </location>
</feature>
<evidence type="ECO:0000256" key="13">
    <source>
        <dbReference type="ARBA" id="ARBA00033392"/>
    </source>
</evidence>
<comment type="subunit">
    <text evidence="4 15 16">Homodimer.</text>
</comment>
<dbReference type="FunFam" id="3.40.1280.10:FF:000001">
    <property type="entry name" value="tRNA (guanine-N(1)-)-methyltransferase"/>
    <property type="match status" value="1"/>
</dbReference>
<feature type="region of interest" description="Disordered" evidence="17">
    <location>
        <begin position="98"/>
        <end position="178"/>
    </location>
</feature>
<dbReference type="InterPro" id="IPR029026">
    <property type="entry name" value="tRNA_m1G_MTases_N"/>
</dbReference>
<dbReference type="GO" id="GO:0006364">
    <property type="term" value="P:rRNA processing"/>
    <property type="evidence" value="ECO:0007669"/>
    <property type="project" value="InterPro"/>
</dbReference>
<dbReference type="InterPro" id="IPR023148">
    <property type="entry name" value="tRNA_m1G_MeTrfase_C_sf"/>
</dbReference>
<dbReference type="Gene3D" id="2.40.30.60">
    <property type="entry name" value="RimM"/>
    <property type="match status" value="1"/>
</dbReference>
<evidence type="ECO:0000256" key="3">
    <source>
        <dbReference type="ARBA" id="ARBA00007630"/>
    </source>
</evidence>
<evidence type="ECO:0000256" key="15">
    <source>
        <dbReference type="HAMAP-Rule" id="MF_00605"/>
    </source>
</evidence>
<dbReference type="GO" id="GO:0052906">
    <property type="term" value="F:tRNA (guanine(37)-N1)-methyltransferase activity"/>
    <property type="evidence" value="ECO:0007669"/>
    <property type="project" value="UniProtKB-UniRule"/>
</dbReference>
<dbReference type="InterPro" id="IPR002676">
    <property type="entry name" value="RimM_N"/>
</dbReference>
<dbReference type="Gene3D" id="1.10.1270.20">
    <property type="entry name" value="tRNA(m1g37)methyltransferase, domain 2"/>
    <property type="match status" value="1"/>
</dbReference>
<reference evidence="20 21" key="1">
    <citation type="journal article" date="2019" name="Nat. Microbiol.">
        <title>Mediterranean grassland soil C-N compound turnover is dependent on rainfall and depth, and is mediated by genomically divergent microorganisms.</title>
        <authorList>
            <person name="Diamond S."/>
            <person name="Andeer P.F."/>
            <person name="Li Z."/>
            <person name="Crits-Christoph A."/>
            <person name="Burstein D."/>
            <person name="Anantharaman K."/>
            <person name="Lane K.R."/>
            <person name="Thomas B.C."/>
            <person name="Pan C."/>
            <person name="Northen T.R."/>
            <person name="Banfield J.F."/>
        </authorList>
    </citation>
    <scope>NUCLEOTIDE SEQUENCE [LARGE SCALE GENOMIC DNA]</scope>
    <source>
        <strain evidence="20">NP_7</strain>
    </source>
</reference>
<dbReference type="Proteomes" id="UP000320048">
    <property type="component" value="Unassembled WGS sequence"/>
</dbReference>
<keyword evidence="9 15" id="KW-0808">Transferase</keyword>
<dbReference type="SUPFAM" id="SSF75217">
    <property type="entry name" value="alpha/beta knot"/>
    <property type="match status" value="1"/>
</dbReference>
<dbReference type="InterPro" id="IPR016009">
    <property type="entry name" value="tRNA_MeTrfase_TRMD/TRM10"/>
</dbReference>
<evidence type="ECO:0000259" key="18">
    <source>
        <dbReference type="Pfam" id="PF01746"/>
    </source>
</evidence>
<evidence type="ECO:0000256" key="5">
    <source>
        <dbReference type="ARBA" id="ARBA00012807"/>
    </source>
</evidence>
<evidence type="ECO:0000256" key="2">
    <source>
        <dbReference type="ARBA" id="ARBA00004496"/>
    </source>
</evidence>
<proteinExistence type="inferred from homology"/>
<feature type="domain" description="tRNA methyltransferase TRMD/TRM10-type" evidence="18">
    <location>
        <begin position="185"/>
        <end position="413"/>
    </location>
</feature>
<evidence type="ECO:0000313" key="21">
    <source>
        <dbReference type="Proteomes" id="UP000320048"/>
    </source>
</evidence>
<evidence type="ECO:0000259" key="19">
    <source>
        <dbReference type="Pfam" id="PF01782"/>
    </source>
</evidence>
<keyword evidence="11 15" id="KW-0819">tRNA processing</keyword>
<evidence type="ECO:0000313" key="20">
    <source>
        <dbReference type="EMBL" id="TMI80949.1"/>
    </source>
</evidence>
<dbReference type="Gene3D" id="3.40.1280.10">
    <property type="match status" value="1"/>
</dbReference>
<dbReference type="NCBIfam" id="NF000648">
    <property type="entry name" value="PRK00026.1"/>
    <property type="match status" value="1"/>
</dbReference>
<dbReference type="CDD" id="cd18080">
    <property type="entry name" value="TrmD-like"/>
    <property type="match status" value="1"/>
</dbReference>
<comment type="caution">
    <text evidence="20">The sequence shown here is derived from an EMBL/GenBank/DDBJ whole genome shotgun (WGS) entry which is preliminary data.</text>
</comment>
<dbReference type="PANTHER" id="PTHR46417:SF1">
    <property type="entry name" value="TRNA (GUANINE-N(1)-)-METHYLTRANSFERASE"/>
    <property type="match status" value="1"/>
</dbReference>
<protein>
    <recommendedName>
        <fullName evidence="6 15">tRNA (guanine-N(1)-)-methyltransferase</fullName>
        <ecNumber evidence="5 15">2.1.1.228</ecNumber>
    </recommendedName>
    <alternativeName>
        <fullName evidence="12 15">M1G-methyltransferase</fullName>
    </alternativeName>
    <alternativeName>
        <fullName evidence="13 15">tRNA [GM37] methyltransferase</fullName>
    </alternativeName>
</protein>
<evidence type="ECO:0000256" key="14">
    <source>
        <dbReference type="ARBA" id="ARBA00047783"/>
    </source>
</evidence>
<keyword evidence="7 15" id="KW-0963">Cytoplasm</keyword>
<evidence type="ECO:0000256" key="6">
    <source>
        <dbReference type="ARBA" id="ARBA00014679"/>
    </source>
</evidence>
<dbReference type="PANTHER" id="PTHR46417">
    <property type="entry name" value="TRNA (GUANINE-N(1)-)-METHYLTRANSFERASE"/>
    <property type="match status" value="1"/>
</dbReference>
<dbReference type="InterPro" id="IPR036976">
    <property type="entry name" value="RimM_N_sf"/>
</dbReference>
<evidence type="ECO:0000256" key="12">
    <source>
        <dbReference type="ARBA" id="ARBA00029736"/>
    </source>
</evidence>